<dbReference type="GO" id="GO:0008270">
    <property type="term" value="F:zinc ion binding"/>
    <property type="evidence" value="ECO:0007669"/>
    <property type="project" value="InterPro"/>
</dbReference>
<evidence type="ECO:0000256" key="1">
    <source>
        <dbReference type="SAM" id="Coils"/>
    </source>
</evidence>
<keyword evidence="4" id="KW-1185">Reference proteome</keyword>
<dbReference type="SUPFAM" id="SSF56672">
    <property type="entry name" value="DNA/RNA polymerases"/>
    <property type="match status" value="1"/>
</dbReference>
<dbReference type="InterPro" id="IPR043502">
    <property type="entry name" value="DNA/RNA_pol_sf"/>
</dbReference>
<feature type="coiled-coil region" evidence="1">
    <location>
        <begin position="312"/>
        <end position="345"/>
    </location>
</feature>
<dbReference type="InterPro" id="IPR001878">
    <property type="entry name" value="Znf_CCHC"/>
</dbReference>
<feature type="domain" description="Reverse transcriptase" evidence="2">
    <location>
        <begin position="473"/>
        <end position="741"/>
    </location>
</feature>
<dbReference type="GO" id="GO:0003676">
    <property type="term" value="F:nucleic acid binding"/>
    <property type="evidence" value="ECO:0007669"/>
    <property type="project" value="InterPro"/>
</dbReference>
<evidence type="ECO:0000259" key="2">
    <source>
        <dbReference type="PROSITE" id="PS50878"/>
    </source>
</evidence>
<dbReference type="PANTHER" id="PTHR36688">
    <property type="entry name" value="ENDO/EXONUCLEASE/PHOSPHATASE DOMAIN-CONTAINING PROTEIN"/>
    <property type="match status" value="1"/>
</dbReference>
<dbReference type="CDD" id="cd01650">
    <property type="entry name" value="RT_nLTR_like"/>
    <property type="match status" value="1"/>
</dbReference>
<dbReference type="OrthoDB" id="6514966at2759"/>
<name>A0A4Y1ZV67_ARAVE</name>
<evidence type="ECO:0000313" key="3">
    <source>
        <dbReference type="EMBL" id="GBL68719.1"/>
    </source>
</evidence>
<proteinExistence type="predicted"/>
<dbReference type="Pfam" id="PF00078">
    <property type="entry name" value="RVT_1"/>
    <property type="match status" value="1"/>
</dbReference>
<dbReference type="EMBL" id="BGPR01078081">
    <property type="protein sequence ID" value="GBL68719.1"/>
    <property type="molecule type" value="Genomic_DNA"/>
</dbReference>
<dbReference type="PROSITE" id="PS50878">
    <property type="entry name" value="RT_POL"/>
    <property type="match status" value="1"/>
</dbReference>
<gene>
    <name evidence="3" type="primary">X-elementORF2_364</name>
    <name evidence="3" type="ORF">AVEN_83317_1</name>
</gene>
<reference evidence="3 4" key="1">
    <citation type="journal article" date="2019" name="Sci. Rep.">
        <title>Orb-weaving spider Araneus ventricosus genome elucidates the spidroin gene catalogue.</title>
        <authorList>
            <person name="Kono N."/>
            <person name="Nakamura H."/>
            <person name="Ohtoshi R."/>
            <person name="Moran D.A.P."/>
            <person name="Shinohara A."/>
            <person name="Yoshida Y."/>
            <person name="Fujiwara M."/>
            <person name="Mori M."/>
            <person name="Tomita M."/>
            <person name="Arakawa K."/>
        </authorList>
    </citation>
    <scope>NUCLEOTIDE SEQUENCE [LARGE SCALE GENOMIC DNA]</scope>
</reference>
<dbReference type="InterPro" id="IPR000477">
    <property type="entry name" value="RT_dom"/>
</dbReference>
<sequence>MIRNNNNYKEMLKNLNNKFGKVNAVLANEYIKVYPETAEEHRNMQKFCREEKIEFYVIRPLSERPFKIVMKGLHRDTDIEEIKSELAIALPEIEILKVGQLKNVRTKSPIDIFMIELKKNGHENKIFELTHFMFLKIKIQNYRKPPGATQCWNCNMFNHSSANCGFQTRCLKCGENHRTNQCPITTPQENPKCINCGATGHIASWRGCPLFPKIKPTKGQGVNYPKAQREFLASQYRRQENISYSMPLKINSNTDIEIAVEKFTKNLQIAHRFATKTVKKSTATYIHADIQDLIKTRNKTKKAWQTLRNPLIKTELNRIEKLIKKLDKNSRQKDQTEELEALNKEDGTLWRKAKIMRKKAQKIPALLGENGFAYSDSIKAETIAISLEKQFSLNDLSHRETENEVKKSTENFSTLPFTNNQIDNLKCIQPSEVIKVIKNLNIKKACGLDCITNKMLKNLPCTMIFEFTEIINNIFKFNYFPKAWKTAVVVPILKPGKDPTQPENYRPISLLSTLSKLTENFILDKLNEHLAENKILCPEQCGFRKSLTTTHQLLRVVEYITSRFEKGECTGAVFLDVQKAFDRVWIQGLIHKLIRYKTPPHLLQLLKSYLEERKFAVKIGNSISEAKIMRAGIPQGGKISPVLYSLYVNDIPKTHKTLLGMYADDTAILAKNKNHKYTAAALNQHLAKLDDWFLKWKIALNVNKTEAVYFAKARRKYKPIVKIKNQTITWSQQAKYLGVILD</sequence>
<dbReference type="AlphaFoldDB" id="A0A4Y1ZV67"/>
<keyword evidence="3" id="KW-0808">Transferase</keyword>
<keyword evidence="1" id="KW-0175">Coiled coil</keyword>
<evidence type="ECO:0000313" key="4">
    <source>
        <dbReference type="Proteomes" id="UP000499080"/>
    </source>
</evidence>
<dbReference type="InterPro" id="IPR052560">
    <property type="entry name" value="RdDP_mobile_element"/>
</dbReference>
<comment type="caution">
    <text evidence="3">The sequence shown here is derived from an EMBL/GenBank/DDBJ whole genome shotgun (WGS) entry which is preliminary data.</text>
</comment>
<dbReference type="GO" id="GO:0003964">
    <property type="term" value="F:RNA-directed DNA polymerase activity"/>
    <property type="evidence" value="ECO:0007669"/>
    <property type="project" value="UniProtKB-KW"/>
</dbReference>
<dbReference type="SMART" id="SM00343">
    <property type="entry name" value="ZnF_C2HC"/>
    <property type="match status" value="3"/>
</dbReference>
<keyword evidence="3" id="KW-0695">RNA-directed DNA polymerase</keyword>
<dbReference type="Proteomes" id="UP000499080">
    <property type="component" value="Unassembled WGS sequence"/>
</dbReference>
<organism evidence="3 4">
    <name type="scientific">Araneus ventricosus</name>
    <name type="common">Orbweaver spider</name>
    <name type="synonym">Epeira ventricosa</name>
    <dbReference type="NCBI Taxonomy" id="182803"/>
    <lineage>
        <taxon>Eukaryota</taxon>
        <taxon>Metazoa</taxon>
        <taxon>Ecdysozoa</taxon>
        <taxon>Arthropoda</taxon>
        <taxon>Chelicerata</taxon>
        <taxon>Arachnida</taxon>
        <taxon>Araneae</taxon>
        <taxon>Araneomorphae</taxon>
        <taxon>Entelegynae</taxon>
        <taxon>Araneoidea</taxon>
        <taxon>Araneidae</taxon>
        <taxon>Araneus</taxon>
    </lineage>
</organism>
<accession>A0A4Y1ZV67</accession>
<keyword evidence="3" id="KW-0548">Nucleotidyltransferase</keyword>
<dbReference type="PANTHER" id="PTHR36688:SF1">
    <property type="entry name" value="ENDONUCLEASE_EXONUCLEASE_PHOSPHATASE DOMAIN-CONTAINING PROTEIN"/>
    <property type="match status" value="1"/>
</dbReference>
<protein>
    <submittedName>
        <fullName evidence="3">Putative RNA-directed DNA polymerase from transposon X-element</fullName>
    </submittedName>
</protein>